<keyword evidence="5" id="KW-1185">Reference proteome</keyword>
<organism evidence="4 5">
    <name type="scientific">Cardiosporidium cionae</name>
    <dbReference type="NCBI Taxonomy" id="476202"/>
    <lineage>
        <taxon>Eukaryota</taxon>
        <taxon>Sar</taxon>
        <taxon>Alveolata</taxon>
        <taxon>Apicomplexa</taxon>
        <taxon>Aconoidasida</taxon>
        <taxon>Nephromycida</taxon>
        <taxon>Cardiosporidium</taxon>
    </lineage>
</organism>
<evidence type="ECO:0000256" key="1">
    <source>
        <dbReference type="ARBA" id="ARBA00006484"/>
    </source>
</evidence>
<comment type="similarity">
    <text evidence="1">Belongs to the short-chain dehydrogenases/reductases (SDR) family.</text>
</comment>
<dbReference type="PROSITE" id="PS00061">
    <property type="entry name" value="ADH_SHORT"/>
    <property type="match status" value="1"/>
</dbReference>
<dbReference type="InterPro" id="IPR002347">
    <property type="entry name" value="SDR_fam"/>
</dbReference>
<sequence>MAQAELTLLSGPSKETVEKAGSWNFSGKAAVVTGASKGIGRDIAIALYKANAKVFALARNEKQLKLLEKECPGITPVIVDVCSSIELQDAMESIGDIDILVNNAGISHFGDVLENHSIEDFDQVIATNLRAPFICIQVAARNMKKRGSGGSIVNISSVASLTSPPGLAAYSASKGGLDGLTRSFANDLGVHQIRINSINPTVVFTDMGKATWEPKENHLPFLKQIPLQRFAEVHDVVEPVMFLLSEKANMITGSTLAIDGGSTHTVVLK</sequence>
<evidence type="ECO:0000313" key="4">
    <source>
        <dbReference type="EMBL" id="KAF8819157.1"/>
    </source>
</evidence>
<dbReference type="SUPFAM" id="SSF51735">
    <property type="entry name" value="NAD(P)-binding Rossmann-fold domains"/>
    <property type="match status" value="1"/>
</dbReference>
<evidence type="ECO:0000256" key="3">
    <source>
        <dbReference type="ARBA" id="ARBA00022857"/>
    </source>
</evidence>
<reference evidence="4 5" key="1">
    <citation type="journal article" date="2020" name="bioRxiv">
        <title>Metabolic contributions of an alphaproteobacterial endosymbiont in the apicomplexan Cardiosporidium cionae.</title>
        <authorList>
            <person name="Hunter E.S."/>
            <person name="Paight C.J."/>
            <person name="Lane C.E."/>
        </authorList>
    </citation>
    <scope>NUCLEOTIDE SEQUENCE [LARGE SCALE GENOMIC DNA]</scope>
    <source>
        <strain evidence="4">ESH_2018</strain>
    </source>
</reference>
<comment type="subunit">
    <text evidence="2">Homotetramer.</text>
</comment>
<comment type="caution">
    <text evidence="4">The sequence shown here is derived from an EMBL/GenBank/DDBJ whole genome shotgun (WGS) entry which is preliminary data.</text>
</comment>
<dbReference type="InterPro" id="IPR051737">
    <property type="entry name" value="L-xylulose/Carbonyl_redctase"/>
</dbReference>
<dbReference type="PRINTS" id="PR00081">
    <property type="entry name" value="GDHRDH"/>
</dbReference>
<dbReference type="Gene3D" id="3.40.50.720">
    <property type="entry name" value="NAD(P)-binding Rossmann-like Domain"/>
    <property type="match status" value="1"/>
</dbReference>
<dbReference type="Proteomes" id="UP000823046">
    <property type="component" value="Unassembled WGS sequence"/>
</dbReference>
<accession>A0ABQ7J599</accession>
<proteinExistence type="inferred from homology"/>
<dbReference type="InterPro" id="IPR020904">
    <property type="entry name" value="Sc_DH/Rdtase_CS"/>
</dbReference>
<dbReference type="PRINTS" id="PR00080">
    <property type="entry name" value="SDRFAMILY"/>
</dbReference>
<dbReference type="PANTHER" id="PTHR44252:SF3">
    <property type="entry name" value="D-ERYTHRULOSE REDUCTASE-RELATED"/>
    <property type="match status" value="1"/>
</dbReference>
<gene>
    <name evidence="4" type="ORF">IE077_001547</name>
</gene>
<evidence type="ECO:0000256" key="2">
    <source>
        <dbReference type="ARBA" id="ARBA00011881"/>
    </source>
</evidence>
<keyword evidence="3" id="KW-0521">NADP</keyword>
<dbReference type="PANTHER" id="PTHR44252">
    <property type="entry name" value="D-ERYTHRULOSE REDUCTASE"/>
    <property type="match status" value="1"/>
</dbReference>
<name>A0ABQ7J599_9APIC</name>
<dbReference type="EMBL" id="JADAQX010000923">
    <property type="protein sequence ID" value="KAF8819157.1"/>
    <property type="molecule type" value="Genomic_DNA"/>
</dbReference>
<dbReference type="Pfam" id="PF13561">
    <property type="entry name" value="adh_short_C2"/>
    <property type="match status" value="1"/>
</dbReference>
<protein>
    <submittedName>
        <fullName evidence="4">L-xylulose reductase</fullName>
    </submittedName>
</protein>
<dbReference type="InterPro" id="IPR036291">
    <property type="entry name" value="NAD(P)-bd_dom_sf"/>
</dbReference>
<evidence type="ECO:0000313" key="5">
    <source>
        <dbReference type="Proteomes" id="UP000823046"/>
    </source>
</evidence>